<reference evidence="2" key="1">
    <citation type="submission" date="2018-05" db="EMBL/GenBank/DDBJ databases">
        <authorList>
            <person name="Lanie J.A."/>
            <person name="Ng W.-L."/>
            <person name="Kazmierczak K.M."/>
            <person name="Andrzejewski T.M."/>
            <person name="Davidsen T.M."/>
            <person name="Wayne K.J."/>
            <person name="Tettelin H."/>
            <person name="Glass J.I."/>
            <person name="Rusch D."/>
            <person name="Podicherti R."/>
            <person name="Tsui H.-C.T."/>
            <person name="Winkler M.E."/>
        </authorList>
    </citation>
    <scope>NUCLEOTIDE SEQUENCE</scope>
</reference>
<dbReference type="InterPro" id="IPR027785">
    <property type="entry name" value="UvrD-like_helicase_C"/>
</dbReference>
<evidence type="ECO:0000259" key="1">
    <source>
        <dbReference type="Pfam" id="PF13538"/>
    </source>
</evidence>
<dbReference type="Gene3D" id="3.40.50.300">
    <property type="entry name" value="P-loop containing nucleotide triphosphate hydrolases"/>
    <property type="match status" value="2"/>
</dbReference>
<dbReference type="SUPFAM" id="SSF52540">
    <property type="entry name" value="P-loop containing nucleoside triphosphate hydrolases"/>
    <property type="match status" value="1"/>
</dbReference>
<sequence length="229" mass="24590">ENTDAAEVGLIPVPDTAGLDALLTERVVPMFAELERLVIDGADIESVFAKRDAMMVLCAHRRGPRGVIDINARIRSRLRGGATQSRIGQVCPGMPLMVMRNDPVLGLYNGDIGIVIPDADAPGRLQAVFQNTHGETHAVSLSRLPEYAPAYAFTVHKAQGSQAPAVTLILPEKVSAILSRELVYTGVTRAGRSLEIWGSQEVLAAAIHRSARRPTGLADRLRDALKSGD</sequence>
<evidence type="ECO:0000313" key="2">
    <source>
        <dbReference type="EMBL" id="SVC73221.1"/>
    </source>
</evidence>
<gene>
    <name evidence="2" type="ORF">METZ01_LOCUS326075</name>
</gene>
<name>A0A382PMP1_9ZZZZ</name>
<dbReference type="InterPro" id="IPR027417">
    <property type="entry name" value="P-loop_NTPase"/>
</dbReference>
<feature type="domain" description="UvrD-like helicase C-terminal" evidence="1">
    <location>
        <begin position="149"/>
        <end position="192"/>
    </location>
</feature>
<protein>
    <recommendedName>
        <fullName evidence="1">UvrD-like helicase C-terminal domain-containing protein</fullName>
    </recommendedName>
</protein>
<proteinExistence type="predicted"/>
<accession>A0A382PMP1</accession>
<dbReference type="Pfam" id="PF13538">
    <property type="entry name" value="UvrD_C_2"/>
    <property type="match status" value="1"/>
</dbReference>
<dbReference type="AlphaFoldDB" id="A0A382PMP1"/>
<dbReference type="EMBL" id="UINC01107672">
    <property type="protein sequence ID" value="SVC73221.1"/>
    <property type="molecule type" value="Genomic_DNA"/>
</dbReference>
<feature type="non-terminal residue" evidence="2">
    <location>
        <position position="1"/>
    </location>
</feature>
<dbReference type="CDD" id="cd18809">
    <property type="entry name" value="SF1_C_RecD"/>
    <property type="match status" value="1"/>
</dbReference>
<organism evidence="2">
    <name type="scientific">marine metagenome</name>
    <dbReference type="NCBI Taxonomy" id="408172"/>
    <lineage>
        <taxon>unclassified sequences</taxon>
        <taxon>metagenomes</taxon>
        <taxon>ecological metagenomes</taxon>
    </lineage>
</organism>